<dbReference type="PROSITE" id="PS51431">
    <property type="entry name" value="KAIA_C"/>
    <property type="match status" value="1"/>
</dbReference>
<dbReference type="GO" id="GO:0007623">
    <property type="term" value="P:circadian rhythm"/>
    <property type="evidence" value="ECO:0007669"/>
    <property type="project" value="InterPro"/>
</dbReference>
<evidence type="ECO:0000313" key="2">
    <source>
        <dbReference type="EMBL" id="ADB95449.1"/>
    </source>
</evidence>
<dbReference type="AlphaFoldDB" id="D3EPP9"/>
<protein>
    <recommendedName>
        <fullName evidence="1">KaiA C-terminal domain-containing protein</fullName>
    </recommendedName>
</protein>
<name>D3EPP9_ATETH</name>
<gene>
    <name evidence="2" type="ordered locus">UCYN_07550</name>
</gene>
<dbReference type="EMBL" id="CP001842">
    <property type="protein sequence ID" value="ADB95449.1"/>
    <property type="molecule type" value="Genomic_DNA"/>
</dbReference>
<dbReference type="KEGG" id="cyu:UCYN_07550"/>
<dbReference type="RefSeq" id="WP_012954136.1">
    <property type="nucleotide sequence ID" value="NC_013771.1"/>
</dbReference>
<keyword evidence="3" id="KW-1185">Reference proteome</keyword>
<dbReference type="HOGENOM" id="CLU_3395665_0_0_3"/>
<dbReference type="Proteomes" id="UP000001405">
    <property type="component" value="Chromosome"/>
</dbReference>
<organism evidence="3">
    <name type="scientific">Atelocyanobacterium thalassa (isolate ALOHA)</name>
    <dbReference type="NCBI Taxonomy" id="1453429"/>
    <lineage>
        <taxon>Bacteria</taxon>
        <taxon>Bacillati</taxon>
        <taxon>Cyanobacteriota</taxon>
        <taxon>Cyanophyceae</taxon>
        <taxon>Oscillatoriophycideae</taxon>
        <taxon>Chroococcales</taxon>
        <taxon>Aphanothecaceae</taxon>
        <taxon>Candidatus Atelocyanobacterium</taxon>
        <taxon>Candidatus Atelocyanobacterium thalassae</taxon>
    </lineage>
</organism>
<proteinExistence type="predicted"/>
<accession>D3EPP9</accession>
<evidence type="ECO:0000313" key="3">
    <source>
        <dbReference type="Proteomes" id="UP000001405"/>
    </source>
</evidence>
<dbReference type="Gene3D" id="1.10.1240.30">
    <property type="entry name" value="KaiA/RbsU domain"/>
    <property type="match status" value="1"/>
</dbReference>
<sequence length="31" mass="3745">MELIDKISKQMKLDEQSEKTILDYRFIINDS</sequence>
<dbReference type="InterPro" id="IPR017944">
    <property type="entry name" value="KaiA/RbsU_helical_domain_sf"/>
</dbReference>
<dbReference type="SUPFAM" id="SSF101215">
    <property type="entry name" value="KaiA/RbsU domain"/>
    <property type="match status" value="1"/>
</dbReference>
<evidence type="ECO:0000259" key="1">
    <source>
        <dbReference type="PROSITE" id="PS51431"/>
    </source>
</evidence>
<dbReference type="Pfam" id="PF07688">
    <property type="entry name" value="KaiA"/>
    <property type="match status" value="1"/>
</dbReference>
<feature type="domain" description="KaiA C-terminal" evidence="1">
    <location>
        <begin position="1"/>
        <end position="31"/>
    </location>
</feature>
<dbReference type="STRING" id="1453429.UCYN_07550"/>
<reference evidence="2 3" key="1">
    <citation type="journal article" date="2010" name="Nature">
        <title>Metabolic streamlining in an open-ocean nitrogen-fixing cyanobacterium.</title>
        <authorList>
            <person name="Tripp H.J."/>
            <person name="Bench S.R."/>
            <person name="Turk K.A."/>
            <person name="Foster R.A."/>
            <person name="Desany B.A."/>
            <person name="Niazi F."/>
            <person name="Affourtit J.P."/>
            <person name="Zehr J.P."/>
        </authorList>
    </citation>
    <scope>NUCLEOTIDE SEQUENCE [LARGE SCALE GENOMIC DNA]</scope>
    <source>
        <strain evidence="3">ALOHA</strain>
    </source>
</reference>
<dbReference type="InterPro" id="IPR020856">
    <property type="entry name" value="Circadian_clock_protein_KaiA_C"/>
</dbReference>